<protein>
    <submittedName>
        <fullName evidence="1">11067_t:CDS:1</fullName>
    </submittedName>
</protein>
<dbReference type="OrthoDB" id="2442361at2759"/>
<dbReference type="AlphaFoldDB" id="A0A9N9CH46"/>
<name>A0A9N9CH46_9GLOM</name>
<accession>A0A9N9CH46</accession>
<keyword evidence="2" id="KW-1185">Reference proteome</keyword>
<dbReference type="InterPro" id="IPR052980">
    <property type="entry name" value="Crinkler_effector"/>
</dbReference>
<evidence type="ECO:0000313" key="2">
    <source>
        <dbReference type="Proteomes" id="UP000789831"/>
    </source>
</evidence>
<comment type="caution">
    <text evidence="1">The sequence shown here is derived from an EMBL/GenBank/DDBJ whole genome shotgun (WGS) entry which is preliminary data.</text>
</comment>
<organism evidence="1 2">
    <name type="scientific">Ambispora gerdemannii</name>
    <dbReference type="NCBI Taxonomy" id="144530"/>
    <lineage>
        <taxon>Eukaryota</taxon>
        <taxon>Fungi</taxon>
        <taxon>Fungi incertae sedis</taxon>
        <taxon>Mucoromycota</taxon>
        <taxon>Glomeromycotina</taxon>
        <taxon>Glomeromycetes</taxon>
        <taxon>Archaeosporales</taxon>
        <taxon>Ambisporaceae</taxon>
        <taxon>Ambispora</taxon>
    </lineage>
</organism>
<dbReference type="PANTHER" id="PTHR33129">
    <property type="entry name" value="PROTEIN KINASE DOMAIN-CONTAINING PROTEIN-RELATED"/>
    <property type="match status" value="1"/>
</dbReference>
<dbReference type="EMBL" id="CAJVPL010002212">
    <property type="protein sequence ID" value="CAG8603218.1"/>
    <property type="molecule type" value="Genomic_DNA"/>
</dbReference>
<dbReference type="PANTHER" id="PTHR33129:SF1">
    <property type="entry name" value="ATP-BINDING PROTEIN"/>
    <property type="match status" value="1"/>
</dbReference>
<reference evidence="1" key="1">
    <citation type="submission" date="2021-06" db="EMBL/GenBank/DDBJ databases">
        <authorList>
            <person name="Kallberg Y."/>
            <person name="Tangrot J."/>
            <person name="Rosling A."/>
        </authorList>
    </citation>
    <scope>NUCLEOTIDE SEQUENCE</scope>
    <source>
        <strain evidence="1">MT106</strain>
    </source>
</reference>
<proteinExistence type="predicted"/>
<dbReference type="Proteomes" id="UP000789831">
    <property type="component" value="Unassembled WGS sequence"/>
</dbReference>
<sequence>MRPELYIRPCWHQLLQLVLNCESPRVYIGGTPGCSKSCFGDFLFTELINRNYTVIIQTVRVPNLYICQSGRVIPCQVGESALFKALENIDNWYICDGVKPFHASARSVLISSPRESIRKEFMKWNDNPRKVVPSLPECFYMPTWSFSELIECRERCYPDININDVRSLFAKWGGIPRFVFADNGSDDGLNTAISRTNWKSVEDNVGKTGFPQEISHKIVHLSVSDDLKHSHCFCFSLCFSIGYGSTFETGKEG</sequence>
<evidence type="ECO:0000313" key="1">
    <source>
        <dbReference type="EMBL" id="CAG8603218.1"/>
    </source>
</evidence>
<gene>
    <name evidence="1" type="ORF">AGERDE_LOCUS9206</name>
</gene>
<feature type="non-terminal residue" evidence="1">
    <location>
        <position position="253"/>
    </location>
</feature>